<gene>
    <name evidence="1" type="ORF">CINCED_3A021382</name>
</gene>
<evidence type="ECO:0000313" key="1">
    <source>
        <dbReference type="EMBL" id="VVC26857.1"/>
    </source>
</evidence>
<proteinExistence type="predicted"/>
<dbReference type="AlphaFoldDB" id="A0A5E4M4E0"/>
<protein>
    <submittedName>
        <fullName evidence="1">Uncharacterized protein</fullName>
    </submittedName>
</protein>
<sequence length="92" mass="10596">MLSVKLNTSIYQYSPTDVRGKDKPDRQLVFTVFVQLMRSSNIKLLNPAVEGFIISGWIVIYFLKDNSIEAVPDTWFLNGKCTWPKSLKTVRK</sequence>
<accession>A0A5E4M4E0</accession>
<name>A0A5E4M4E0_9HEMI</name>
<keyword evidence="2" id="KW-1185">Reference proteome</keyword>
<dbReference type="Proteomes" id="UP000325440">
    <property type="component" value="Unassembled WGS sequence"/>
</dbReference>
<evidence type="ECO:0000313" key="2">
    <source>
        <dbReference type="Proteomes" id="UP000325440"/>
    </source>
</evidence>
<dbReference type="OrthoDB" id="7548200at2759"/>
<reference evidence="1 2" key="1">
    <citation type="submission" date="2019-08" db="EMBL/GenBank/DDBJ databases">
        <authorList>
            <person name="Alioto T."/>
            <person name="Alioto T."/>
            <person name="Gomez Garrido J."/>
        </authorList>
    </citation>
    <scope>NUCLEOTIDE SEQUENCE [LARGE SCALE GENOMIC DNA]</scope>
</reference>
<dbReference type="EMBL" id="CABPRJ010000049">
    <property type="protein sequence ID" value="VVC26857.1"/>
    <property type="molecule type" value="Genomic_DNA"/>
</dbReference>
<organism evidence="1 2">
    <name type="scientific">Cinara cedri</name>
    <dbReference type="NCBI Taxonomy" id="506608"/>
    <lineage>
        <taxon>Eukaryota</taxon>
        <taxon>Metazoa</taxon>
        <taxon>Ecdysozoa</taxon>
        <taxon>Arthropoda</taxon>
        <taxon>Hexapoda</taxon>
        <taxon>Insecta</taxon>
        <taxon>Pterygota</taxon>
        <taxon>Neoptera</taxon>
        <taxon>Paraneoptera</taxon>
        <taxon>Hemiptera</taxon>
        <taxon>Sternorrhyncha</taxon>
        <taxon>Aphidomorpha</taxon>
        <taxon>Aphidoidea</taxon>
        <taxon>Aphididae</taxon>
        <taxon>Lachninae</taxon>
        <taxon>Cinara</taxon>
    </lineage>
</organism>